<evidence type="ECO:0000256" key="1">
    <source>
        <dbReference type="SAM" id="MobiDB-lite"/>
    </source>
</evidence>
<gene>
    <name evidence="2" type="ORF">TbgDal_IX7300</name>
</gene>
<dbReference type="Proteomes" id="UP000002316">
    <property type="component" value="Chromosome 9"/>
</dbReference>
<name>C9ZZ05_TRYB9</name>
<dbReference type="AlphaFoldDB" id="C9ZZ05"/>
<dbReference type="KEGG" id="tbg:TbgDal_IX7300"/>
<evidence type="ECO:0000313" key="3">
    <source>
        <dbReference type="Proteomes" id="UP000002316"/>
    </source>
</evidence>
<dbReference type="EMBL" id="FN554972">
    <property type="protein sequence ID" value="CBH14654.1"/>
    <property type="molecule type" value="Genomic_DNA"/>
</dbReference>
<sequence>MLPRSGTHTHPPAHITFWNTTAAIGGKGRREKRGGNDRQRFIRLFIYLLLLQKGKKGEPEQNKNARDHSRNSAGKEMVQHEINWYQPNALTPPPPPLPLQAFHSKYAPQHQPN</sequence>
<proteinExistence type="predicted"/>
<dbReference type="RefSeq" id="XP_011776920.1">
    <property type="nucleotide sequence ID" value="XM_011778618.1"/>
</dbReference>
<reference evidence="3" key="1">
    <citation type="journal article" date="2010" name="PLoS Negl. Trop. Dis.">
        <title>The genome sequence of Trypanosoma brucei gambiense, causative agent of chronic human african trypanosomiasis.</title>
        <authorList>
            <person name="Jackson A.P."/>
            <person name="Sanders M."/>
            <person name="Berry A."/>
            <person name="McQuillan J."/>
            <person name="Aslett M.A."/>
            <person name="Quail M.A."/>
            <person name="Chukualim B."/>
            <person name="Capewell P."/>
            <person name="MacLeod A."/>
            <person name="Melville S.E."/>
            <person name="Gibson W."/>
            <person name="Barry J.D."/>
            <person name="Berriman M."/>
            <person name="Hertz-Fowler C."/>
        </authorList>
    </citation>
    <scope>NUCLEOTIDE SEQUENCE [LARGE SCALE GENOMIC DNA]</scope>
    <source>
        <strain evidence="3">MHOM/CI/86/DAL972</strain>
    </source>
</reference>
<evidence type="ECO:0000313" key="2">
    <source>
        <dbReference type="EMBL" id="CBH14654.1"/>
    </source>
</evidence>
<feature type="region of interest" description="Disordered" evidence="1">
    <location>
        <begin position="1"/>
        <end position="36"/>
    </location>
</feature>
<organism evidence="2 3">
    <name type="scientific">Trypanosoma brucei gambiense (strain MHOM/CI/86/DAL972)</name>
    <dbReference type="NCBI Taxonomy" id="679716"/>
    <lineage>
        <taxon>Eukaryota</taxon>
        <taxon>Discoba</taxon>
        <taxon>Euglenozoa</taxon>
        <taxon>Kinetoplastea</taxon>
        <taxon>Metakinetoplastina</taxon>
        <taxon>Trypanosomatida</taxon>
        <taxon>Trypanosomatidae</taxon>
        <taxon>Trypanosoma</taxon>
    </lineage>
</organism>
<feature type="region of interest" description="Disordered" evidence="1">
    <location>
        <begin position="55"/>
        <end position="113"/>
    </location>
</feature>
<feature type="compositionally biased region" description="Basic and acidic residues" evidence="1">
    <location>
        <begin position="55"/>
        <end position="70"/>
    </location>
</feature>
<accession>C9ZZ05</accession>
<protein>
    <submittedName>
        <fullName evidence="2">Uncharacterized protein</fullName>
    </submittedName>
</protein>
<dbReference type="GeneID" id="23860776"/>